<keyword evidence="1" id="KW-0472">Membrane</keyword>
<feature type="transmembrane region" description="Helical" evidence="1">
    <location>
        <begin position="12"/>
        <end position="37"/>
    </location>
</feature>
<dbReference type="PANTHER" id="PTHR22941:SF307">
    <property type="entry name" value="SERPENTINE RECEPTOR, CLASS H"/>
    <property type="match status" value="1"/>
</dbReference>
<dbReference type="Proteomes" id="UP000008068">
    <property type="component" value="Unassembled WGS sequence"/>
</dbReference>
<keyword evidence="3" id="KW-1185">Reference proteome</keyword>
<name>G0NHL9_CAEBE</name>
<dbReference type="InterPro" id="IPR019422">
    <property type="entry name" value="7TM_GPCR_serpentine_rcpt_Srh"/>
</dbReference>
<dbReference type="EMBL" id="GL379886">
    <property type="protein sequence ID" value="EGT31462.1"/>
    <property type="molecule type" value="Genomic_DNA"/>
</dbReference>
<feature type="transmembrane region" description="Helical" evidence="1">
    <location>
        <begin position="135"/>
        <end position="154"/>
    </location>
</feature>
<dbReference type="Pfam" id="PF10318">
    <property type="entry name" value="7TM_GPCR_Srh"/>
    <property type="match status" value="1"/>
</dbReference>
<organism evidence="3">
    <name type="scientific">Caenorhabditis brenneri</name>
    <name type="common">Nematode worm</name>
    <dbReference type="NCBI Taxonomy" id="135651"/>
    <lineage>
        <taxon>Eukaryota</taxon>
        <taxon>Metazoa</taxon>
        <taxon>Ecdysozoa</taxon>
        <taxon>Nematoda</taxon>
        <taxon>Chromadorea</taxon>
        <taxon>Rhabditida</taxon>
        <taxon>Rhabditina</taxon>
        <taxon>Rhabditomorpha</taxon>
        <taxon>Rhabditoidea</taxon>
        <taxon>Rhabditidae</taxon>
        <taxon>Peloderinae</taxon>
        <taxon>Caenorhabditis</taxon>
    </lineage>
</organism>
<sequence length="323" mass="37215">MNFTSYLDTPDFQALALHLMIGLEIPVHIFGAFCILFRTPKSMKSVKWSMLNLHFWSMGLDLGVSLLTIPYILYPALAGFTLGLLSNFNVPLSYQAYLLAVLIGLLGVSIVTILENRYFLLFAQERWWRHARLPFLAFNYIFAFVYFIPAYYYIPEQTEALREVFEMLPELPQDIYSAPVFVLATDFTYVVLPVFFMSNLLVLESAAFIVLIYGNMNERTKKLSLSRHTIKMQKTFLRALNIQTCIPLLILMLPMGYLVTSRIFNIYLQSANNLCFIIIAVHGLSSTLIMLYIHTPYRNVCARIFFSKITDYSRRMSSVSTVL</sequence>
<dbReference type="PANTHER" id="PTHR22941">
    <property type="entry name" value="SERPENTINE RECEPTOR"/>
    <property type="match status" value="1"/>
</dbReference>
<keyword evidence="1" id="KW-0812">Transmembrane</keyword>
<evidence type="ECO:0000313" key="3">
    <source>
        <dbReference type="Proteomes" id="UP000008068"/>
    </source>
</evidence>
<feature type="transmembrane region" description="Helical" evidence="1">
    <location>
        <begin position="49"/>
        <end position="74"/>
    </location>
</feature>
<dbReference type="InParanoid" id="G0NHL9"/>
<proteinExistence type="predicted"/>
<dbReference type="HOGENOM" id="CLU_042960_1_1_1"/>
<keyword evidence="1" id="KW-1133">Transmembrane helix</keyword>
<evidence type="ECO:0000256" key="1">
    <source>
        <dbReference type="SAM" id="Phobius"/>
    </source>
</evidence>
<dbReference type="OrthoDB" id="5810635at2759"/>
<dbReference type="OMA" id="VKWGMLN"/>
<evidence type="ECO:0000313" key="2">
    <source>
        <dbReference type="EMBL" id="EGT31462.1"/>
    </source>
</evidence>
<dbReference type="AlphaFoldDB" id="G0NHL9"/>
<feature type="transmembrane region" description="Helical" evidence="1">
    <location>
        <begin position="271"/>
        <end position="293"/>
    </location>
</feature>
<reference evidence="3" key="1">
    <citation type="submission" date="2011-07" db="EMBL/GenBank/DDBJ databases">
        <authorList>
            <consortium name="Caenorhabditis brenneri Sequencing and Analysis Consortium"/>
            <person name="Wilson R.K."/>
        </authorList>
    </citation>
    <scope>NUCLEOTIDE SEQUENCE [LARGE SCALE GENOMIC DNA]</scope>
    <source>
        <strain evidence="3">PB2801</strain>
    </source>
</reference>
<feature type="transmembrane region" description="Helical" evidence="1">
    <location>
        <begin position="94"/>
        <end position="114"/>
    </location>
</feature>
<dbReference type="InterPro" id="IPR053220">
    <property type="entry name" value="Nematode_rcpt-like_serp_H"/>
</dbReference>
<dbReference type="eggNOG" id="ENOG502SY7B">
    <property type="taxonomic scope" value="Eukaryota"/>
</dbReference>
<feature type="transmembrane region" description="Helical" evidence="1">
    <location>
        <begin position="187"/>
        <end position="214"/>
    </location>
</feature>
<dbReference type="FunCoup" id="G0NHL9">
    <property type="interactions" value="3"/>
</dbReference>
<feature type="transmembrane region" description="Helical" evidence="1">
    <location>
        <begin position="235"/>
        <end position="259"/>
    </location>
</feature>
<gene>
    <name evidence="2" type="primary">Cbn-srh-275</name>
    <name evidence="2" type="ORF">CAEBREN_06019</name>
</gene>
<protein>
    <submittedName>
        <fullName evidence="2">CBN-SRH-275 protein</fullName>
    </submittedName>
</protein>
<accession>G0NHL9</accession>